<dbReference type="InterPro" id="IPR027417">
    <property type="entry name" value="P-loop_NTPase"/>
</dbReference>
<dbReference type="Pfam" id="PF02492">
    <property type="entry name" value="cobW"/>
    <property type="match status" value="1"/>
</dbReference>
<organism evidence="8 10">
    <name type="scientific">Erysipelothrix amsterdamensis</name>
    <dbReference type="NCBI Taxonomy" id="2929157"/>
    <lineage>
        <taxon>Bacteria</taxon>
        <taxon>Bacillati</taxon>
        <taxon>Bacillota</taxon>
        <taxon>Erysipelotrichia</taxon>
        <taxon>Erysipelotrichales</taxon>
        <taxon>Erysipelotrichaceae</taxon>
        <taxon>Erysipelothrix</taxon>
    </lineage>
</organism>
<keyword evidence="3" id="KW-0143">Chaperone</keyword>
<keyword evidence="1" id="KW-0547">Nucleotide-binding</keyword>
<dbReference type="GO" id="GO:0000166">
    <property type="term" value="F:nucleotide binding"/>
    <property type="evidence" value="ECO:0007669"/>
    <property type="project" value="UniProtKB-KW"/>
</dbReference>
<dbReference type="PANTHER" id="PTHR13748:SF62">
    <property type="entry name" value="COBW DOMAIN-CONTAINING PROTEIN"/>
    <property type="match status" value="1"/>
</dbReference>
<evidence type="ECO:0000313" key="10">
    <source>
        <dbReference type="Proteomes" id="UP001154111"/>
    </source>
</evidence>
<dbReference type="EMBL" id="OW659477">
    <property type="protein sequence ID" value="CAH2762332.1"/>
    <property type="molecule type" value="Genomic_DNA"/>
</dbReference>
<evidence type="ECO:0000256" key="1">
    <source>
        <dbReference type="ARBA" id="ARBA00022741"/>
    </source>
</evidence>
<accession>A0AAU9VGG7</accession>
<dbReference type="Proteomes" id="UP001154111">
    <property type="component" value="Chromosome"/>
</dbReference>
<name>A0AAU9VGG7_9FIRM</name>
<dbReference type="EMBL" id="OW659496">
    <property type="protein sequence ID" value="CAH2762303.1"/>
    <property type="molecule type" value="Genomic_DNA"/>
</dbReference>
<evidence type="ECO:0000256" key="4">
    <source>
        <dbReference type="ARBA" id="ARBA00034320"/>
    </source>
</evidence>
<dbReference type="SUPFAM" id="SSF52540">
    <property type="entry name" value="P-loop containing nucleoside triphosphate hydrolases"/>
    <property type="match status" value="1"/>
</dbReference>
<dbReference type="Proteomes" id="UP001154095">
    <property type="component" value="Chromosome"/>
</dbReference>
<reference evidence="8" key="1">
    <citation type="submission" date="2022-04" db="EMBL/GenBank/DDBJ databases">
        <authorList>
            <person name="Forde T."/>
        </authorList>
    </citation>
    <scope>NUCLEOTIDE SEQUENCE</scope>
    <source>
        <strain evidence="8">A18Y016a</strain>
        <strain evidence="7">A18Y020d</strain>
    </source>
</reference>
<comment type="catalytic activity">
    <reaction evidence="5">
        <text>GTP + H2O = GDP + phosphate + H(+)</text>
        <dbReference type="Rhea" id="RHEA:19669"/>
        <dbReference type="ChEBI" id="CHEBI:15377"/>
        <dbReference type="ChEBI" id="CHEBI:15378"/>
        <dbReference type="ChEBI" id="CHEBI:37565"/>
        <dbReference type="ChEBI" id="CHEBI:43474"/>
        <dbReference type="ChEBI" id="CHEBI:58189"/>
    </reaction>
    <physiologicalReaction direction="left-to-right" evidence="5">
        <dbReference type="Rhea" id="RHEA:19670"/>
    </physiologicalReaction>
</comment>
<feature type="domain" description="CobW C-terminal" evidence="6">
    <location>
        <begin position="225"/>
        <end position="316"/>
    </location>
</feature>
<dbReference type="InterPro" id="IPR051316">
    <property type="entry name" value="Zinc-reg_GTPase_activator"/>
</dbReference>
<evidence type="ECO:0000256" key="2">
    <source>
        <dbReference type="ARBA" id="ARBA00022801"/>
    </source>
</evidence>
<dbReference type="SUPFAM" id="SSF90002">
    <property type="entry name" value="Hypothetical protein YjiA, C-terminal domain"/>
    <property type="match status" value="1"/>
</dbReference>
<dbReference type="PANTHER" id="PTHR13748">
    <property type="entry name" value="COBW-RELATED"/>
    <property type="match status" value="1"/>
</dbReference>
<dbReference type="InterPro" id="IPR011629">
    <property type="entry name" value="CobW-like_C"/>
</dbReference>
<dbReference type="Pfam" id="PF07683">
    <property type="entry name" value="CobW_C"/>
    <property type="match status" value="1"/>
</dbReference>
<gene>
    <name evidence="8" type="primary">yjiA</name>
    <name evidence="8" type="ORF">ERYAMS2_01150</name>
    <name evidence="7" type="ORF">ERYAMS_00856</name>
</gene>
<evidence type="ECO:0000256" key="5">
    <source>
        <dbReference type="ARBA" id="ARBA00049117"/>
    </source>
</evidence>
<evidence type="ECO:0000313" key="8">
    <source>
        <dbReference type="EMBL" id="CAH2762332.1"/>
    </source>
</evidence>
<protein>
    <submittedName>
        <fullName evidence="8">GTP-binding protein</fullName>
    </submittedName>
</protein>
<evidence type="ECO:0000259" key="6">
    <source>
        <dbReference type="SMART" id="SM00833"/>
    </source>
</evidence>
<dbReference type="InterPro" id="IPR036627">
    <property type="entry name" value="CobW-likC_sf"/>
</dbReference>
<evidence type="ECO:0000256" key="3">
    <source>
        <dbReference type="ARBA" id="ARBA00023186"/>
    </source>
</evidence>
<dbReference type="Gene3D" id="3.40.50.300">
    <property type="entry name" value="P-loop containing nucleotide triphosphate hydrolases"/>
    <property type="match status" value="1"/>
</dbReference>
<dbReference type="GO" id="GO:0016787">
    <property type="term" value="F:hydrolase activity"/>
    <property type="evidence" value="ECO:0007669"/>
    <property type="project" value="UniProtKB-KW"/>
</dbReference>
<evidence type="ECO:0000313" key="7">
    <source>
        <dbReference type="EMBL" id="CAH2762303.1"/>
    </source>
</evidence>
<comment type="similarity">
    <text evidence="4">Belongs to the SIMIBI class G3E GTPase family. ZNG1 subfamily.</text>
</comment>
<keyword evidence="9" id="KW-1185">Reference proteome</keyword>
<dbReference type="RefSeq" id="WP_254006430.1">
    <property type="nucleotide sequence ID" value="NZ_OW659477.1"/>
</dbReference>
<keyword evidence="2" id="KW-0378">Hydrolase</keyword>
<sequence length="320" mass="36382">MIPITIISGFLGSGKTTFINQILRESQEDTIGLIINEIGSVNLDKAFIKYEQDRIFEINSACLCCVDDREFERAILDLKTQFESQDMQLKSIIIETSGLAEVNPLIQTILKSQPIQKQFYLNEIITLVDAVNGEQALENYRESLEQIAFADRIYITKTQSTPYHLLGKLKAINPLAPVSLLKQDQTYIHLLNEDRFDASHTKYASLSESVIDQAQDTKHHRHSHVDTLTLYAENPLSFSDFKDWLVDLVEVMGHDLLRYKGILSVEGLETSIVVQGVASTFMIDYGDEIGDCRSHFVLIGRNINVEKIQESFKALERHKE</sequence>
<dbReference type="GO" id="GO:0005737">
    <property type="term" value="C:cytoplasm"/>
    <property type="evidence" value="ECO:0007669"/>
    <property type="project" value="TreeGrafter"/>
</dbReference>
<proteinExistence type="inferred from homology"/>
<dbReference type="InterPro" id="IPR003495">
    <property type="entry name" value="CobW/HypB/UreG_nucleotide-bd"/>
</dbReference>
<dbReference type="SMART" id="SM00833">
    <property type="entry name" value="CobW_C"/>
    <property type="match status" value="1"/>
</dbReference>
<dbReference type="Gene3D" id="3.30.1220.10">
    <property type="entry name" value="CobW-like, C-terminal domain"/>
    <property type="match status" value="1"/>
</dbReference>
<evidence type="ECO:0000313" key="9">
    <source>
        <dbReference type="Proteomes" id="UP001154095"/>
    </source>
</evidence>
<dbReference type="AlphaFoldDB" id="A0AAU9VGG7"/>